<feature type="domain" description="PAS" evidence="2">
    <location>
        <begin position="288"/>
        <end position="358"/>
    </location>
</feature>
<evidence type="ECO:0000313" key="5">
    <source>
        <dbReference type="EMBL" id="MCS0607018.1"/>
    </source>
</evidence>
<reference evidence="5 6" key="1">
    <citation type="submission" date="2022-08" db="EMBL/GenBank/DDBJ databases">
        <title>Reclassification of Massilia species as members of the genera Telluria, Duganella, Pseudoduganella, Mokoshia gen. nov. and Zemynaea gen. nov. using orthogonal and non-orthogonal genome-based approaches.</title>
        <authorList>
            <person name="Bowman J.P."/>
        </authorList>
    </citation>
    <scope>NUCLEOTIDE SEQUENCE [LARGE SCALE GENOMIC DNA]</scope>
    <source>
        <strain evidence="5 6">JCM 31607</strain>
    </source>
</reference>
<dbReference type="SUPFAM" id="SSF55073">
    <property type="entry name" value="Nucleotide cyclase"/>
    <property type="match status" value="1"/>
</dbReference>
<dbReference type="Proteomes" id="UP001205861">
    <property type="component" value="Unassembled WGS sequence"/>
</dbReference>
<evidence type="ECO:0000259" key="2">
    <source>
        <dbReference type="PROSITE" id="PS50112"/>
    </source>
</evidence>
<dbReference type="CDD" id="cd01948">
    <property type="entry name" value="EAL"/>
    <property type="match status" value="1"/>
</dbReference>
<dbReference type="PROSITE" id="PS50112">
    <property type="entry name" value="PAS"/>
    <property type="match status" value="1"/>
</dbReference>
<dbReference type="SMART" id="SM00267">
    <property type="entry name" value="GGDEF"/>
    <property type="match status" value="1"/>
</dbReference>
<dbReference type="PROSITE" id="PS50883">
    <property type="entry name" value="EAL"/>
    <property type="match status" value="1"/>
</dbReference>
<feature type="domain" description="EAL" evidence="3">
    <location>
        <begin position="570"/>
        <end position="824"/>
    </location>
</feature>
<dbReference type="PROSITE" id="PS50887">
    <property type="entry name" value="GGDEF"/>
    <property type="match status" value="1"/>
</dbReference>
<accession>A0ABT2BEU3</accession>
<dbReference type="InterPro" id="IPR000160">
    <property type="entry name" value="GGDEF_dom"/>
</dbReference>
<dbReference type="InterPro" id="IPR035919">
    <property type="entry name" value="EAL_sf"/>
</dbReference>
<dbReference type="InterPro" id="IPR029787">
    <property type="entry name" value="Nucleotide_cyclase"/>
</dbReference>
<feature type="transmembrane region" description="Helical" evidence="1">
    <location>
        <begin position="122"/>
        <end position="141"/>
    </location>
</feature>
<dbReference type="InterPro" id="IPR000014">
    <property type="entry name" value="PAS"/>
</dbReference>
<dbReference type="InterPro" id="IPR052155">
    <property type="entry name" value="Biofilm_reg_signaling"/>
</dbReference>
<dbReference type="SMART" id="SM00052">
    <property type="entry name" value="EAL"/>
    <property type="match status" value="1"/>
</dbReference>
<dbReference type="Pfam" id="PF00563">
    <property type="entry name" value="EAL"/>
    <property type="match status" value="1"/>
</dbReference>
<organism evidence="5 6">
    <name type="scientific">Massilia solisilvae</name>
    <dbReference type="NCBI Taxonomy" id="1811225"/>
    <lineage>
        <taxon>Bacteria</taxon>
        <taxon>Pseudomonadati</taxon>
        <taxon>Pseudomonadota</taxon>
        <taxon>Betaproteobacteria</taxon>
        <taxon>Burkholderiales</taxon>
        <taxon>Oxalobacteraceae</taxon>
        <taxon>Telluria group</taxon>
        <taxon>Massilia</taxon>
    </lineage>
</organism>
<dbReference type="RefSeq" id="WP_258854794.1">
    <property type="nucleotide sequence ID" value="NZ_JANUGV010000001.1"/>
</dbReference>
<dbReference type="Gene3D" id="3.30.450.20">
    <property type="entry name" value="PAS domain"/>
    <property type="match status" value="1"/>
</dbReference>
<feature type="transmembrane region" description="Helical" evidence="1">
    <location>
        <begin position="21"/>
        <end position="43"/>
    </location>
</feature>
<dbReference type="InterPro" id="IPR033425">
    <property type="entry name" value="MASE3"/>
</dbReference>
<keyword evidence="6" id="KW-1185">Reference proteome</keyword>
<dbReference type="NCBIfam" id="TIGR00229">
    <property type="entry name" value="sensory_box"/>
    <property type="match status" value="1"/>
</dbReference>
<dbReference type="Pfam" id="PF00990">
    <property type="entry name" value="GGDEF"/>
    <property type="match status" value="1"/>
</dbReference>
<proteinExistence type="predicted"/>
<dbReference type="CDD" id="cd00130">
    <property type="entry name" value="PAS"/>
    <property type="match status" value="1"/>
</dbReference>
<gene>
    <name evidence="5" type="ORF">NX773_02420</name>
</gene>
<dbReference type="PANTHER" id="PTHR44757">
    <property type="entry name" value="DIGUANYLATE CYCLASE DGCP"/>
    <property type="match status" value="1"/>
</dbReference>
<dbReference type="InterPro" id="IPR043128">
    <property type="entry name" value="Rev_trsase/Diguanyl_cyclase"/>
</dbReference>
<feature type="transmembrane region" description="Helical" evidence="1">
    <location>
        <begin position="153"/>
        <end position="171"/>
    </location>
</feature>
<feature type="transmembrane region" description="Helical" evidence="1">
    <location>
        <begin position="221"/>
        <end position="240"/>
    </location>
</feature>
<keyword evidence="1" id="KW-1133">Transmembrane helix</keyword>
<feature type="transmembrane region" description="Helical" evidence="1">
    <location>
        <begin position="191"/>
        <end position="209"/>
    </location>
</feature>
<dbReference type="InterPro" id="IPR035965">
    <property type="entry name" value="PAS-like_dom_sf"/>
</dbReference>
<feature type="domain" description="GGDEF" evidence="4">
    <location>
        <begin position="428"/>
        <end position="563"/>
    </location>
</feature>
<feature type="transmembrane region" description="Helical" evidence="1">
    <location>
        <begin position="49"/>
        <end position="71"/>
    </location>
</feature>
<evidence type="ECO:0000313" key="6">
    <source>
        <dbReference type="Proteomes" id="UP001205861"/>
    </source>
</evidence>
<dbReference type="Pfam" id="PF17159">
    <property type="entry name" value="MASE3"/>
    <property type="match status" value="1"/>
</dbReference>
<dbReference type="PANTHER" id="PTHR44757:SF2">
    <property type="entry name" value="BIOFILM ARCHITECTURE MAINTENANCE PROTEIN MBAA"/>
    <property type="match status" value="1"/>
</dbReference>
<keyword evidence="1" id="KW-0812">Transmembrane</keyword>
<dbReference type="SUPFAM" id="SSF55785">
    <property type="entry name" value="PYP-like sensor domain (PAS domain)"/>
    <property type="match status" value="1"/>
</dbReference>
<evidence type="ECO:0000259" key="3">
    <source>
        <dbReference type="PROSITE" id="PS50883"/>
    </source>
</evidence>
<dbReference type="SUPFAM" id="SSF141868">
    <property type="entry name" value="EAL domain-like"/>
    <property type="match status" value="1"/>
</dbReference>
<dbReference type="Gene3D" id="3.30.70.270">
    <property type="match status" value="1"/>
</dbReference>
<sequence>MNTSHQDDMDSIAPPGTGARVALLIALMALVPVLVELGVAPAAPWLRQWYLPLHTVMECFAVLVAWLVFAVGWNGIDIHRRGMVLVAPAFLAVGLLDLGHLLSVKGMPGLGAPGSVGQGILFWLAARNLGGCALLALALVAAPAPASRAARRASLAGALAITALAGWIAVLHPDLLPATWTDGGGLTTFKVGAENMATLIVTAAALLLLRRARRTNSAGWWYATAAAAASAVQGVCFALYREPDDMMNFVGHVYKVVAYLCLYRAVFVTTVMRPYQRLARSERSLFESENKFRSLMEAAPDAIVLSDARGRIVMVNTCAEQLFGLPRHIAPGIPVQAFVPPGGQDELEEVTCRRVQGEPFPAEVRRASLASGDARHDIAIVRDVTERRRLEKELLRQLSHDALTGLPNRARIIEMLDEAIGAARAAGRMLAVLVLDLDRFKKVNDDYGYSHGDAVLRECVQRIEGCLREGDTLARQGGNEFIVVQQGVAGRHEAGALAEALLARMREPFTPRGQQVFLSASVGIALMPEDEAGAGALLHKAQVAMGAARQDGPGRYRFHTWEMERAIRERVSMESFLRHALERQELALQYQPRVSMASNEIVGVEALVRWRHPALGLVAPGRFIPIAEETGLIEEIDMWVLNEACACAARWQAQGLPPVRVSVNLSARLFQQDGLARRVRAVLDEAGLPPYRLELEITESTVMHDIRAAQMVLHSLKQLGVAVSIDDFGTGYSSLSYLKRFPIDVLKIDRSFVTDVMADPNDAAIVRALIALAHGLDLEAVAEGVETIDQLTFLKANGCDEIQGYYYSPPLWPEQLALMLTKKEHSSLH</sequence>
<dbReference type="Pfam" id="PF13188">
    <property type="entry name" value="PAS_8"/>
    <property type="match status" value="1"/>
</dbReference>
<dbReference type="Gene3D" id="3.20.20.450">
    <property type="entry name" value="EAL domain"/>
    <property type="match status" value="1"/>
</dbReference>
<dbReference type="SMART" id="SM00091">
    <property type="entry name" value="PAS"/>
    <property type="match status" value="1"/>
</dbReference>
<dbReference type="CDD" id="cd01949">
    <property type="entry name" value="GGDEF"/>
    <property type="match status" value="1"/>
</dbReference>
<feature type="transmembrane region" description="Helical" evidence="1">
    <location>
        <begin position="83"/>
        <end position="102"/>
    </location>
</feature>
<evidence type="ECO:0000259" key="4">
    <source>
        <dbReference type="PROSITE" id="PS50887"/>
    </source>
</evidence>
<protein>
    <submittedName>
        <fullName evidence="5">EAL domain-containing protein</fullName>
    </submittedName>
</protein>
<dbReference type="NCBIfam" id="TIGR00254">
    <property type="entry name" value="GGDEF"/>
    <property type="match status" value="1"/>
</dbReference>
<dbReference type="InterPro" id="IPR001633">
    <property type="entry name" value="EAL_dom"/>
</dbReference>
<evidence type="ECO:0000256" key="1">
    <source>
        <dbReference type="SAM" id="Phobius"/>
    </source>
</evidence>
<keyword evidence="1" id="KW-0472">Membrane</keyword>
<name>A0ABT2BEU3_9BURK</name>
<dbReference type="EMBL" id="JANUGV010000001">
    <property type="protein sequence ID" value="MCS0607018.1"/>
    <property type="molecule type" value="Genomic_DNA"/>
</dbReference>
<comment type="caution">
    <text evidence="5">The sequence shown here is derived from an EMBL/GenBank/DDBJ whole genome shotgun (WGS) entry which is preliminary data.</text>
</comment>